<dbReference type="SUPFAM" id="SSF53098">
    <property type="entry name" value="Ribonuclease H-like"/>
    <property type="match status" value="1"/>
</dbReference>
<feature type="domain" description="Integrase catalytic" evidence="1">
    <location>
        <begin position="53"/>
        <end position="250"/>
    </location>
</feature>
<dbReference type="InterPro" id="IPR001584">
    <property type="entry name" value="Integrase_cat-core"/>
</dbReference>
<name>A5AH63_VITVI</name>
<dbReference type="EMBL" id="AM426697">
    <property type="protein sequence ID" value="CAN60232.1"/>
    <property type="molecule type" value="Genomic_DNA"/>
</dbReference>
<evidence type="ECO:0000259" key="1">
    <source>
        <dbReference type="PROSITE" id="PS50994"/>
    </source>
</evidence>
<dbReference type="GO" id="GO:0003676">
    <property type="term" value="F:nucleic acid binding"/>
    <property type="evidence" value="ECO:0007669"/>
    <property type="project" value="InterPro"/>
</dbReference>
<dbReference type="PANTHER" id="PTHR48475:SF2">
    <property type="entry name" value="RIBONUCLEASE H"/>
    <property type="match status" value="1"/>
</dbReference>
<dbReference type="PANTHER" id="PTHR48475">
    <property type="entry name" value="RIBONUCLEASE H"/>
    <property type="match status" value="1"/>
</dbReference>
<proteinExistence type="predicted"/>
<gene>
    <name evidence="2" type="ORF">VITISV_016496</name>
</gene>
<protein>
    <recommendedName>
        <fullName evidence="1">Integrase catalytic domain-containing protein</fullName>
    </recommendedName>
</protein>
<dbReference type="AlphaFoldDB" id="A5AH63"/>
<dbReference type="InterPro" id="IPR036397">
    <property type="entry name" value="RNaseH_sf"/>
</dbReference>
<dbReference type="InterPro" id="IPR012337">
    <property type="entry name" value="RNaseH-like_sf"/>
</dbReference>
<reference evidence="2" key="1">
    <citation type="journal article" date="2007" name="PLoS ONE">
        <title>The first genome sequence of an elite grapevine cultivar (Pinot noir Vitis vinifera L.): coping with a highly heterozygous genome.</title>
        <authorList>
            <person name="Velasco R."/>
            <person name="Zharkikh A."/>
            <person name="Troggio M."/>
            <person name="Cartwright D.A."/>
            <person name="Cestaro A."/>
            <person name="Pruss D."/>
            <person name="Pindo M."/>
            <person name="FitzGerald L.M."/>
            <person name="Vezzulli S."/>
            <person name="Reid J."/>
            <person name="Malacarne G."/>
            <person name="Iliev D."/>
            <person name="Coppola G."/>
            <person name="Wardell B."/>
            <person name="Micheletti D."/>
            <person name="Macalma T."/>
            <person name="Facci M."/>
            <person name="Mitchell J.T."/>
            <person name="Perazzolli M."/>
            <person name="Eldredge G."/>
            <person name="Gatto P."/>
            <person name="Oyzerski R."/>
            <person name="Moretto M."/>
            <person name="Gutin N."/>
            <person name="Stefanini M."/>
            <person name="Chen Y."/>
            <person name="Segala C."/>
            <person name="Davenport C."/>
            <person name="Dematte L."/>
            <person name="Mraz A."/>
            <person name="Battilana J."/>
            <person name="Stormo K."/>
            <person name="Costa F."/>
            <person name="Tao Q."/>
            <person name="Si-Ammour A."/>
            <person name="Harkins T."/>
            <person name="Lackey A."/>
            <person name="Perbost C."/>
            <person name="Taillon B."/>
            <person name="Stella A."/>
            <person name="Solovyev V."/>
            <person name="Fawcett J.A."/>
            <person name="Sterck L."/>
            <person name="Vandepoele K."/>
            <person name="Grando S.M."/>
            <person name="Toppo S."/>
            <person name="Moser C."/>
            <person name="Lanchbury J."/>
            <person name="Bogden R."/>
            <person name="Skolnick M."/>
            <person name="Sgaramella V."/>
            <person name="Bhatnagar S.K."/>
            <person name="Fontana P."/>
            <person name="Gutin A."/>
            <person name="Van de Peer Y."/>
            <person name="Salamini F."/>
            <person name="Viola R."/>
        </authorList>
    </citation>
    <scope>NUCLEOTIDE SEQUENCE</scope>
</reference>
<sequence length="280" mass="32448">MVEERLKRLGEWIIKWVPREKNGRDDVLAEIVAILPINETIMLPIYLKATPSITLEPVCNTSQADLGWMLNIIKYLQIGEVSEDGKQTHKLRIQATRFTLSDDHLYRRSFGGLYLKYLSELEAKYVLDELHEGVCNNHPAIVTDNEPQFDSVVFRTFCLELNIKNLYLTPRYPQNNKQEEATNKTLLNALRKRLEGAKGKWVDELLGILWAYRTTSRWSMTTTPFILAYGMEAIIPTKIGMPTTKIAVQDQMDNDEELIRQLDWADEMRGDETIWIASYH</sequence>
<dbReference type="GO" id="GO:0015074">
    <property type="term" value="P:DNA integration"/>
    <property type="evidence" value="ECO:0007669"/>
    <property type="project" value="InterPro"/>
</dbReference>
<evidence type="ECO:0000313" key="2">
    <source>
        <dbReference type="EMBL" id="CAN60232.1"/>
    </source>
</evidence>
<dbReference type="PROSITE" id="PS50994">
    <property type="entry name" value="INTEGRASE"/>
    <property type="match status" value="1"/>
</dbReference>
<dbReference type="Gene3D" id="3.30.420.10">
    <property type="entry name" value="Ribonuclease H-like superfamily/Ribonuclease H"/>
    <property type="match status" value="1"/>
</dbReference>
<organism evidence="2">
    <name type="scientific">Vitis vinifera</name>
    <name type="common">Grape</name>
    <dbReference type="NCBI Taxonomy" id="29760"/>
    <lineage>
        <taxon>Eukaryota</taxon>
        <taxon>Viridiplantae</taxon>
        <taxon>Streptophyta</taxon>
        <taxon>Embryophyta</taxon>
        <taxon>Tracheophyta</taxon>
        <taxon>Spermatophyta</taxon>
        <taxon>Magnoliopsida</taxon>
        <taxon>eudicotyledons</taxon>
        <taxon>Gunneridae</taxon>
        <taxon>Pentapetalae</taxon>
        <taxon>rosids</taxon>
        <taxon>Vitales</taxon>
        <taxon>Vitaceae</taxon>
        <taxon>Viteae</taxon>
        <taxon>Vitis</taxon>
    </lineage>
</organism>
<accession>A5AH63</accession>